<dbReference type="InterPro" id="IPR036390">
    <property type="entry name" value="WH_DNA-bd_sf"/>
</dbReference>
<evidence type="ECO:0000259" key="1">
    <source>
        <dbReference type="Pfam" id="PF01978"/>
    </source>
</evidence>
<dbReference type="InterPro" id="IPR002831">
    <property type="entry name" value="Tscrpt_reg_TrmB_N"/>
</dbReference>
<dbReference type="Gene3D" id="1.10.10.10">
    <property type="entry name" value="Winged helix-like DNA-binding domain superfamily/Winged helix DNA-binding domain"/>
    <property type="match status" value="1"/>
</dbReference>
<dbReference type="PANTHER" id="PTHR34293:SF1">
    <property type="entry name" value="HTH-TYPE TRANSCRIPTIONAL REGULATOR TRMBL2"/>
    <property type="match status" value="1"/>
</dbReference>
<dbReference type="Pfam" id="PF01978">
    <property type="entry name" value="TrmB"/>
    <property type="match status" value="1"/>
</dbReference>
<name>A0A1F7W9M4_9BACT</name>
<evidence type="ECO:0000313" key="2">
    <source>
        <dbReference type="EMBL" id="OGL98784.1"/>
    </source>
</evidence>
<dbReference type="SUPFAM" id="SSF46785">
    <property type="entry name" value="Winged helix' DNA-binding domain"/>
    <property type="match status" value="1"/>
</dbReference>
<evidence type="ECO:0000313" key="3">
    <source>
        <dbReference type="Proteomes" id="UP000176501"/>
    </source>
</evidence>
<dbReference type="AlphaFoldDB" id="A0A1F7W9M4"/>
<comment type="caution">
    <text evidence="2">The sequence shown here is derived from an EMBL/GenBank/DDBJ whole genome shotgun (WGS) entry which is preliminary data.</text>
</comment>
<dbReference type="PANTHER" id="PTHR34293">
    <property type="entry name" value="HTH-TYPE TRANSCRIPTIONAL REGULATOR TRMBL2"/>
    <property type="match status" value="1"/>
</dbReference>
<dbReference type="EMBL" id="MGFE01000015">
    <property type="protein sequence ID" value="OGL98784.1"/>
    <property type="molecule type" value="Genomic_DNA"/>
</dbReference>
<reference evidence="2 3" key="1">
    <citation type="journal article" date="2016" name="Nat. Commun.">
        <title>Thousands of microbial genomes shed light on interconnected biogeochemical processes in an aquifer system.</title>
        <authorList>
            <person name="Anantharaman K."/>
            <person name="Brown C.T."/>
            <person name="Hug L.A."/>
            <person name="Sharon I."/>
            <person name="Castelle C.J."/>
            <person name="Probst A.J."/>
            <person name="Thomas B.C."/>
            <person name="Singh A."/>
            <person name="Wilkins M.J."/>
            <person name="Karaoz U."/>
            <person name="Brodie E.L."/>
            <person name="Williams K.H."/>
            <person name="Hubbard S.S."/>
            <person name="Banfield J.F."/>
        </authorList>
    </citation>
    <scope>NUCLEOTIDE SEQUENCE [LARGE SCALE GENOMIC DNA]</scope>
</reference>
<accession>A0A1F7W9M4</accession>
<dbReference type="InterPro" id="IPR036388">
    <property type="entry name" value="WH-like_DNA-bd_sf"/>
</dbReference>
<dbReference type="Proteomes" id="UP000176501">
    <property type="component" value="Unassembled WGS sequence"/>
</dbReference>
<gene>
    <name evidence="2" type="ORF">A2304_04795</name>
</gene>
<proteinExistence type="predicted"/>
<feature type="domain" description="Transcription regulator TrmB N-terminal" evidence="1">
    <location>
        <begin position="9"/>
        <end position="76"/>
    </location>
</feature>
<sequence length="247" mass="27705">MPKNIEQLLSQVGLLPSESKVYLGALELGPSTVQHIAAKARISRTAAYEAIELLQKRGLMSSSLSGKKRLYIAEDPHRIVSYLKGEQQKFATTLEDIEQTIGTLHLMSGGIKPAVKVYEGEEALPAYFDQLAKANPSAMYEISNLDDVYAHLETETIQASRKAVSWKDIKTLRLLHRGEIRHRRDDVEYGMLDESFGEFHGDISIYGDFVSMMTFIGRPVVVILESKSVADTMRALFNAAWDRTRRA</sequence>
<organism evidence="2 3">
    <name type="scientific">Candidatus Uhrbacteria bacterium RIFOXYB2_FULL_57_15</name>
    <dbReference type="NCBI Taxonomy" id="1802422"/>
    <lineage>
        <taxon>Bacteria</taxon>
        <taxon>Candidatus Uhriibacteriota</taxon>
    </lineage>
</organism>
<protein>
    <recommendedName>
        <fullName evidence="1">Transcription regulator TrmB N-terminal domain-containing protein</fullName>
    </recommendedName>
</protein>
<dbReference type="InterPro" id="IPR051797">
    <property type="entry name" value="TrmB-like"/>
</dbReference>